<feature type="region of interest" description="Disordered" evidence="1">
    <location>
        <begin position="77"/>
        <end position="106"/>
    </location>
</feature>
<name>A0AA38Q1R6_9AGAR</name>
<comment type="caution">
    <text evidence="3">The sequence shown here is derived from an EMBL/GenBank/DDBJ whole genome shotgun (WGS) entry which is preliminary data.</text>
</comment>
<evidence type="ECO:0000256" key="2">
    <source>
        <dbReference type="SAM" id="Phobius"/>
    </source>
</evidence>
<feature type="compositionally biased region" description="Basic and acidic residues" evidence="1">
    <location>
        <begin position="88"/>
        <end position="103"/>
    </location>
</feature>
<gene>
    <name evidence="3" type="ORF">F5890DRAFT_1107870</name>
</gene>
<evidence type="ECO:0000313" key="4">
    <source>
        <dbReference type="Proteomes" id="UP001163850"/>
    </source>
</evidence>
<evidence type="ECO:0000313" key="3">
    <source>
        <dbReference type="EMBL" id="KAJ3985710.1"/>
    </source>
</evidence>
<reference evidence="3" key="1">
    <citation type="submission" date="2022-08" db="EMBL/GenBank/DDBJ databases">
        <authorList>
            <consortium name="DOE Joint Genome Institute"/>
            <person name="Min B."/>
            <person name="Riley R."/>
            <person name="Sierra-Patev S."/>
            <person name="Naranjo-Ortiz M."/>
            <person name="Looney B."/>
            <person name="Konkel Z."/>
            <person name="Slot J.C."/>
            <person name="Sakamoto Y."/>
            <person name="Steenwyk J.L."/>
            <person name="Rokas A."/>
            <person name="Carro J."/>
            <person name="Camarero S."/>
            <person name="Ferreira P."/>
            <person name="Molpeceres G."/>
            <person name="Ruiz-Duenas F.J."/>
            <person name="Serrano A."/>
            <person name="Henrissat B."/>
            <person name="Drula E."/>
            <person name="Hughes K.W."/>
            <person name="Mata J.L."/>
            <person name="Ishikawa N.K."/>
            <person name="Vargas-Isla R."/>
            <person name="Ushijima S."/>
            <person name="Smith C.A."/>
            <person name="Ahrendt S."/>
            <person name="Andreopoulos W."/>
            <person name="He G."/>
            <person name="Labutti K."/>
            <person name="Lipzen A."/>
            <person name="Ng V."/>
            <person name="Sandor L."/>
            <person name="Barry K."/>
            <person name="Martinez A.T."/>
            <person name="Xiao Y."/>
            <person name="Gibbons J.G."/>
            <person name="Terashima K."/>
            <person name="Hibbett D.S."/>
            <person name="Grigoriev I.V."/>
        </authorList>
    </citation>
    <scope>NUCLEOTIDE SEQUENCE</scope>
    <source>
        <strain evidence="3">TFB7829</strain>
    </source>
</reference>
<sequence>MREVDQDAALNYLDCPTDSMKASAVKNKESSSIFCWSKKKKIIFTTFFFAMRFNLVLGMLAVASAVCAAPSLSRTSNDPGNAALQNLDSKDHQRSSTPNRRDEPDSDAVITVRFDYNFDREHTITDYDQLVTGIVQQVEGIVASTTKTSQVQLKNNPETKHFHGVSFFFRIGKKTYHAAATSAEDVYVADVLASTKEPVLQKGKQKSTELKGK</sequence>
<keyword evidence="2" id="KW-0472">Membrane</keyword>
<keyword evidence="2" id="KW-0812">Transmembrane</keyword>
<protein>
    <submittedName>
        <fullName evidence="3">Uncharacterized protein</fullName>
    </submittedName>
</protein>
<evidence type="ECO:0000256" key="1">
    <source>
        <dbReference type="SAM" id="MobiDB-lite"/>
    </source>
</evidence>
<dbReference type="EMBL" id="MU801956">
    <property type="protein sequence ID" value="KAJ3985710.1"/>
    <property type="molecule type" value="Genomic_DNA"/>
</dbReference>
<accession>A0AA38Q1R6</accession>
<feature type="transmembrane region" description="Helical" evidence="2">
    <location>
        <begin position="42"/>
        <end position="66"/>
    </location>
</feature>
<feature type="compositionally biased region" description="Polar residues" evidence="1">
    <location>
        <begin position="77"/>
        <end position="87"/>
    </location>
</feature>
<dbReference type="AlphaFoldDB" id="A0AA38Q1R6"/>
<keyword evidence="2" id="KW-1133">Transmembrane helix</keyword>
<dbReference type="Proteomes" id="UP001163850">
    <property type="component" value="Unassembled WGS sequence"/>
</dbReference>
<proteinExistence type="predicted"/>
<organism evidence="3 4">
    <name type="scientific">Lentinula detonsa</name>
    <dbReference type="NCBI Taxonomy" id="2804962"/>
    <lineage>
        <taxon>Eukaryota</taxon>
        <taxon>Fungi</taxon>
        <taxon>Dikarya</taxon>
        <taxon>Basidiomycota</taxon>
        <taxon>Agaricomycotina</taxon>
        <taxon>Agaricomycetes</taxon>
        <taxon>Agaricomycetidae</taxon>
        <taxon>Agaricales</taxon>
        <taxon>Marasmiineae</taxon>
        <taxon>Omphalotaceae</taxon>
        <taxon>Lentinula</taxon>
    </lineage>
</organism>